<proteinExistence type="predicted"/>
<dbReference type="Proteomes" id="UP000054845">
    <property type="component" value="Unassembled WGS sequence"/>
</dbReference>
<evidence type="ECO:0000313" key="2">
    <source>
        <dbReference type="EMBL" id="CEH19038.1"/>
    </source>
</evidence>
<dbReference type="EMBL" id="CCYA01000276">
    <property type="protein sequence ID" value="CEH19038.1"/>
    <property type="molecule type" value="Genomic_DNA"/>
</dbReference>
<evidence type="ECO:0000313" key="3">
    <source>
        <dbReference type="Proteomes" id="UP000054845"/>
    </source>
</evidence>
<keyword evidence="3" id="KW-1185">Reference proteome</keyword>
<dbReference type="AlphaFoldDB" id="A0A0P1BST9"/>
<name>A0A0P1BST9_9BASI</name>
<feature type="compositionally biased region" description="Basic and acidic residues" evidence="1">
    <location>
        <begin position="90"/>
        <end position="109"/>
    </location>
</feature>
<organism evidence="2 3">
    <name type="scientific">Ceraceosorus bombacis</name>
    <dbReference type="NCBI Taxonomy" id="401625"/>
    <lineage>
        <taxon>Eukaryota</taxon>
        <taxon>Fungi</taxon>
        <taxon>Dikarya</taxon>
        <taxon>Basidiomycota</taxon>
        <taxon>Ustilaginomycotina</taxon>
        <taxon>Exobasidiomycetes</taxon>
        <taxon>Ceraceosorales</taxon>
        <taxon>Ceraceosoraceae</taxon>
        <taxon>Ceraceosorus</taxon>
    </lineage>
</organism>
<sequence>MRPSTQPAAPQRKIYLWHINYATQMVDEREKARIEMRNQTKPTQVRIYSWHRIYATNAANKGETACIKEEKNCKEACLKKEAEKVAKDFMKSPSEHFQEEINKLEKEQKEEDADDSE</sequence>
<feature type="region of interest" description="Disordered" evidence="1">
    <location>
        <begin position="90"/>
        <end position="117"/>
    </location>
</feature>
<accession>A0A0P1BST9</accession>
<protein>
    <submittedName>
        <fullName evidence="2">Uncharacterized protein</fullName>
    </submittedName>
</protein>
<reference evidence="2 3" key="1">
    <citation type="submission" date="2014-09" db="EMBL/GenBank/DDBJ databases">
        <authorList>
            <person name="Magalhaes I.L.F."/>
            <person name="Oliveira U."/>
            <person name="Santos F.R."/>
            <person name="Vidigal T.H.D.A."/>
            <person name="Brescovit A.D."/>
            <person name="Santos A.J."/>
        </authorList>
    </citation>
    <scope>NUCLEOTIDE SEQUENCE [LARGE SCALE GENOMIC DNA]</scope>
</reference>
<evidence type="ECO:0000256" key="1">
    <source>
        <dbReference type="SAM" id="MobiDB-lite"/>
    </source>
</evidence>